<evidence type="ECO:0000313" key="3">
    <source>
        <dbReference type="Proteomes" id="UP001341840"/>
    </source>
</evidence>
<dbReference type="InterPro" id="IPR002156">
    <property type="entry name" value="RNaseH_domain"/>
</dbReference>
<name>A0ABU6V6A2_9FABA</name>
<dbReference type="InterPro" id="IPR012337">
    <property type="entry name" value="RNaseH-like_sf"/>
</dbReference>
<dbReference type="SUPFAM" id="SSF53098">
    <property type="entry name" value="Ribonuclease H-like"/>
    <property type="match status" value="1"/>
</dbReference>
<gene>
    <name evidence="2" type="ORF">PIB30_013094</name>
</gene>
<proteinExistence type="predicted"/>
<dbReference type="EMBL" id="JASCZI010151068">
    <property type="protein sequence ID" value="MED6168599.1"/>
    <property type="molecule type" value="Genomic_DNA"/>
</dbReference>
<dbReference type="PANTHER" id="PTHR47723">
    <property type="entry name" value="OS05G0353850 PROTEIN"/>
    <property type="match status" value="1"/>
</dbReference>
<organism evidence="2 3">
    <name type="scientific">Stylosanthes scabra</name>
    <dbReference type="NCBI Taxonomy" id="79078"/>
    <lineage>
        <taxon>Eukaryota</taxon>
        <taxon>Viridiplantae</taxon>
        <taxon>Streptophyta</taxon>
        <taxon>Embryophyta</taxon>
        <taxon>Tracheophyta</taxon>
        <taxon>Spermatophyta</taxon>
        <taxon>Magnoliopsida</taxon>
        <taxon>eudicotyledons</taxon>
        <taxon>Gunneridae</taxon>
        <taxon>Pentapetalae</taxon>
        <taxon>rosids</taxon>
        <taxon>fabids</taxon>
        <taxon>Fabales</taxon>
        <taxon>Fabaceae</taxon>
        <taxon>Papilionoideae</taxon>
        <taxon>50 kb inversion clade</taxon>
        <taxon>dalbergioids sensu lato</taxon>
        <taxon>Dalbergieae</taxon>
        <taxon>Pterocarpus clade</taxon>
        <taxon>Stylosanthes</taxon>
    </lineage>
</organism>
<dbReference type="InterPro" id="IPR053151">
    <property type="entry name" value="RNase_H-like"/>
</dbReference>
<dbReference type="PANTHER" id="PTHR47723:SF19">
    <property type="entry name" value="POLYNUCLEOTIDYL TRANSFERASE, RIBONUCLEASE H-LIKE SUPERFAMILY PROTEIN"/>
    <property type="match status" value="1"/>
</dbReference>
<comment type="caution">
    <text evidence="2">The sequence shown here is derived from an EMBL/GenBank/DDBJ whole genome shotgun (WGS) entry which is preliminary data.</text>
</comment>
<accession>A0ABU6V6A2</accession>
<dbReference type="InterPro" id="IPR036397">
    <property type="entry name" value="RNaseH_sf"/>
</dbReference>
<reference evidence="2 3" key="1">
    <citation type="journal article" date="2023" name="Plants (Basel)">
        <title>Bridging the Gap: Combining Genomics and Transcriptomics Approaches to Understand Stylosanthes scabra, an Orphan Legume from the Brazilian Caatinga.</title>
        <authorList>
            <person name="Ferreira-Neto J.R.C."/>
            <person name="da Silva M.D."/>
            <person name="Binneck E."/>
            <person name="de Melo N.F."/>
            <person name="da Silva R.H."/>
            <person name="de Melo A.L.T.M."/>
            <person name="Pandolfi V."/>
            <person name="Bustamante F.O."/>
            <person name="Brasileiro-Vidal A.C."/>
            <person name="Benko-Iseppon A.M."/>
        </authorList>
    </citation>
    <scope>NUCLEOTIDE SEQUENCE [LARGE SCALE GENOMIC DNA]</scope>
    <source>
        <tissue evidence="2">Leaves</tissue>
    </source>
</reference>
<evidence type="ECO:0000313" key="2">
    <source>
        <dbReference type="EMBL" id="MED6168599.1"/>
    </source>
</evidence>
<keyword evidence="3" id="KW-1185">Reference proteome</keyword>
<feature type="domain" description="RNase H type-1" evidence="1">
    <location>
        <begin position="36"/>
        <end position="155"/>
    </location>
</feature>
<dbReference type="InterPro" id="IPR044730">
    <property type="entry name" value="RNase_H-like_dom_plant"/>
</dbReference>
<dbReference type="Proteomes" id="UP001341840">
    <property type="component" value="Unassembled WGS sequence"/>
</dbReference>
<protein>
    <recommendedName>
        <fullName evidence="1">RNase H type-1 domain-containing protein</fullName>
    </recommendedName>
</protein>
<dbReference type="Gene3D" id="3.30.420.10">
    <property type="entry name" value="Ribonuclease H-like superfamily/Ribonuclease H"/>
    <property type="match status" value="1"/>
</dbReference>
<sequence length="164" mass="18255">MQNQQFNQHLQRSSRVKVNRKTVTWSPSLKEWFKINTNATFKTESAKGETSAILKDISRSMLTGSVNKIYTISALSAEAEAIRRGIIVAKNLNFQKVVIESDNLLLVQILKSKLSIAEVDVILHDIQSLSAETPNCGFTWTTREGNKAANFVASLATTDNLRSN</sequence>
<dbReference type="CDD" id="cd06222">
    <property type="entry name" value="RNase_H_like"/>
    <property type="match status" value="1"/>
</dbReference>
<dbReference type="Pfam" id="PF13456">
    <property type="entry name" value="RVT_3"/>
    <property type="match status" value="1"/>
</dbReference>
<evidence type="ECO:0000259" key="1">
    <source>
        <dbReference type="Pfam" id="PF13456"/>
    </source>
</evidence>